<gene>
    <name evidence="2" type="ORF">XINFAN_03013</name>
</gene>
<feature type="chain" id="PRO_5018107316" description="ATP-dependent transcriptional regulator" evidence="1">
    <location>
        <begin position="23"/>
        <end position="464"/>
    </location>
</feature>
<dbReference type="InterPro" id="IPR011990">
    <property type="entry name" value="TPR-like_helical_dom_sf"/>
</dbReference>
<accession>A0A3P5XMT6</accession>
<feature type="signal peptide" evidence="1">
    <location>
        <begin position="1"/>
        <end position="22"/>
    </location>
</feature>
<dbReference type="Gene3D" id="1.25.40.10">
    <property type="entry name" value="Tetratricopeptide repeat domain"/>
    <property type="match status" value="1"/>
</dbReference>
<keyword evidence="3" id="KW-1185">Reference proteome</keyword>
<dbReference type="AlphaFoldDB" id="A0A3P5XMT6"/>
<dbReference type="OrthoDB" id="7823193at2"/>
<evidence type="ECO:0008006" key="4">
    <source>
        <dbReference type="Google" id="ProtNLM"/>
    </source>
</evidence>
<dbReference type="EMBL" id="UXAW01000086">
    <property type="protein sequence ID" value="VDC31632.1"/>
    <property type="molecule type" value="Genomic_DNA"/>
</dbReference>
<dbReference type="Pfam" id="PF11150">
    <property type="entry name" value="DUF2927"/>
    <property type="match status" value="1"/>
</dbReference>
<proteinExistence type="predicted"/>
<sequence length="464" mass="49181">MRKFLLPAASALVIAACTPAPQAEVTKARPIDTASAESLTAPAFVDPALQPAPAAVSRHGNADLAAAFMDLSFALESGRQLPAFSRFEGTITVAMTGAVPASAGADLGQLMGRLRHEAGIDIRAARPGEAPSVTVEFSPRKALRRAAPNAACFVVPNVTSLTGYQASRGSAKVDWTVVRERRQVGIFLPSDASPQEVRDCLHEELAQAIGPLNDLYRLSDSVFNDDNFHSVLTAFDMKILRAYYAPELAPGMSRAEVAARIGGIFSRINPGGDGHRSADASATPHAWTEAITTALSGGKGQAARRQAAERAIAIARAQGWQDSRLAFSHFALARLLIGSDRAAAVNEFVKASAIYRTLPGAAIHVAHIDMQLAAIAVASGQPDKALRFTDRAMPVIRGAENHALLATTRLIRAEALDMLGRKAEADRLRVDSAALARYGFGSEAQIRARTREIGALGLRGLFRG</sequence>
<dbReference type="SUPFAM" id="SSF48452">
    <property type="entry name" value="TPR-like"/>
    <property type="match status" value="1"/>
</dbReference>
<evidence type="ECO:0000313" key="2">
    <source>
        <dbReference type="EMBL" id="VDC31632.1"/>
    </source>
</evidence>
<dbReference type="PROSITE" id="PS51257">
    <property type="entry name" value="PROKAR_LIPOPROTEIN"/>
    <property type="match status" value="1"/>
</dbReference>
<protein>
    <recommendedName>
        <fullName evidence="4">ATP-dependent transcriptional regulator</fullName>
    </recommendedName>
</protein>
<name>A0A3P5XMT6_9RHOB</name>
<organism evidence="2 3">
    <name type="scientific">Pseudogemmobacter humi</name>
    <dbReference type="NCBI Taxonomy" id="2483812"/>
    <lineage>
        <taxon>Bacteria</taxon>
        <taxon>Pseudomonadati</taxon>
        <taxon>Pseudomonadota</taxon>
        <taxon>Alphaproteobacteria</taxon>
        <taxon>Rhodobacterales</taxon>
        <taxon>Paracoccaceae</taxon>
        <taxon>Pseudogemmobacter</taxon>
    </lineage>
</organism>
<evidence type="ECO:0000313" key="3">
    <source>
        <dbReference type="Proteomes" id="UP000277498"/>
    </source>
</evidence>
<evidence type="ECO:0000256" key="1">
    <source>
        <dbReference type="SAM" id="SignalP"/>
    </source>
</evidence>
<dbReference type="InterPro" id="IPR021323">
    <property type="entry name" value="DUF2927"/>
</dbReference>
<keyword evidence="1" id="KW-0732">Signal</keyword>
<dbReference type="Proteomes" id="UP000277498">
    <property type="component" value="Unassembled WGS sequence"/>
</dbReference>
<dbReference type="RefSeq" id="WP_124087730.1">
    <property type="nucleotide sequence ID" value="NZ_UXAW01000086.1"/>
</dbReference>
<reference evidence="2 3" key="1">
    <citation type="submission" date="2018-11" db="EMBL/GenBank/DDBJ databases">
        <authorList>
            <person name="Criscuolo A."/>
        </authorList>
    </citation>
    <scope>NUCLEOTIDE SEQUENCE [LARGE SCALE GENOMIC DNA]</scope>
    <source>
        <strain evidence="2">ACIP111625</strain>
    </source>
</reference>